<organism evidence="1 2">
    <name type="scientific">Trachymyrmex cornetzi</name>
    <dbReference type="NCBI Taxonomy" id="471704"/>
    <lineage>
        <taxon>Eukaryota</taxon>
        <taxon>Metazoa</taxon>
        <taxon>Ecdysozoa</taxon>
        <taxon>Arthropoda</taxon>
        <taxon>Hexapoda</taxon>
        <taxon>Insecta</taxon>
        <taxon>Pterygota</taxon>
        <taxon>Neoptera</taxon>
        <taxon>Endopterygota</taxon>
        <taxon>Hymenoptera</taxon>
        <taxon>Apocrita</taxon>
        <taxon>Aculeata</taxon>
        <taxon>Formicoidea</taxon>
        <taxon>Formicidae</taxon>
        <taxon>Myrmicinae</taxon>
        <taxon>Trachymyrmex</taxon>
    </lineage>
</organism>
<reference evidence="1 2" key="1">
    <citation type="submission" date="2015-09" db="EMBL/GenBank/DDBJ databases">
        <title>Trachymyrmex cornetzi WGS genome.</title>
        <authorList>
            <person name="Nygaard S."/>
            <person name="Hu H."/>
            <person name="Boomsma J."/>
            <person name="Zhang G."/>
        </authorList>
    </citation>
    <scope>NUCLEOTIDE SEQUENCE [LARGE SCALE GENOMIC DNA]</scope>
    <source>
        <strain evidence="1">Tcor2-1</strain>
        <tissue evidence="1">Whole body</tissue>
    </source>
</reference>
<dbReference type="Proteomes" id="UP000078492">
    <property type="component" value="Unassembled WGS sequence"/>
</dbReference>
<sequence length="63" mass="7132">MSESFKLGTYAAPRHIVQQRPLPAAIPQVMEHPSTLIVRHSKRHDAGDAQELQSNARVYDFFS</sequence>
<dbReference type="AlphaFoldDB" id="A0A151IUC5"/>
<gene>
    <name evidence="1" type="ORF">ALC57_16897</name>
</gene>
<proteinExistence type="predicted"/>
<evidence type="ECO:0000313" key="2">
    <source>
        <dbReference type="Proteomes" id="UP000078492"/>
    </source>
</evidence>
<name>A0A151IUC5_9HYME</name>
<protein>
    <submittedName>
        <fullName evidence="1">Uncharacterized protein</fullName>
    </submittedName>
</protein>
<dbReference type="EMBL" id="KQ980968">
    <property type="protein sequence ID" value="KYN10971.1"/>
    <property type="molecule type" value="Genomic_DNA"/>
</dbReference>
<evidence type="ECO:0000313" key="1">
    <source>
        <dbReference type="EMBL" id="KYN10971.1"/>
    </source>
</evidence>
<keyword evidence="2" id="KW-1185">Reference proteome</keyword>
<accession>A0A151IUC5</accession>